<proteinExistence type="predicted"/>
<gene>
    <name evidence="1" type="ORF">SDC9_160117</name>
</gene>
<organism evidence="1">
    <name type="scientific">bioreactor metagenome</name>
    <dbReference type="NCBI Taxonomy" id="1076179"/>
    <lineage>
        <taxon>unclassified sequences</taxon>
        <taxon>metagenomes</taxon>
        <taxon>ecological metagenomes</taxon>
    </lineage>
</organism>
<comment type="caution">
    <text evidence="1">The sequence shown here is derived from an EMBL/GenBank/DDBJ whole genome shotgun (WGS) entry which is preliminary data.</text>
</comment>
<dbReference type="AlphaFoldDB" id="A0A645FER3"/>
<name>A0A645FER3_9ZZZZ</name>
<evidence type="ECO:0000313" key="1">
    <source>
        <dbReference type="EMBL" id="MPN12797.1"/>
    </source>
</evidence>
<dbReference type="EMBL" id="VSSQ01059212">
    <property type="protein sequence ID" value="MPN12797.1"/>
    <property type="molecule type" value="Genomic_DNA"/>
</dbReference>
<reference evidence="1" key="1">
    <citation type="submission" date="2019-08" db="EMBL/GenBank/DDBJ databases">
        <authorList>
            <person name="Kucharzyk K."/>
            <person name="Murdoch R.W."/>
            <person name="Higgins S."/>
            <person name="Loffler F."/>
        </authorList>
    </citation>
    <scope>NUCLEOTIDE SEQUENCE</scope>
</reference>
<sequence>MKTQYLFLDEKRKMGMVKRIQNQITKFGLTNEDIDFVISDYQY</sequence>
<accession>A0A645FER3</accession>
<protein>
    <submittedName>
        <fullName evidence="1">Uncharacterized protein</fullName>
    </submittedName>
</protein>